<keyword evidence="4 12" id="KW-0813">Transport</keyword>
<evidence type="ECO:0000256" key="13">
    <source>
        <dbReference type="SAM" id="Phobius"/>
    </source>
</evidence>
<keyword evidence="5 12" id="KW-0138">CF(0)</keyword>
<keyword evidence="8 13" id="KW-1133">Transmembrane helix</keyword>
<dbReference type="GO" id="GO:0031966">
    <property type="term" value="C:mitochondrial membrane"/>
    <property type="evidence" value="ECO:0007669"/>
    <property type="project" value="UniProtKB-SubCell"/>
</dbReference>
<comment type="subunit">
    <text evidence="3">F-type ATPases have 2 components, CF(1) - the catalytic core - and CF(0) - the membrane proton channel.</text>
</comment>
<evidence type="ECO:0000256" key="1">
    <source>
        <dbReference type="ARBA" id="ARBA00004304"/>
    </source>
</evidence>
<evidence type="ECO:0000256" key="12">
    <source>
        <dbReference type="RuleBase" id="RU003661"/>
    </source>
</evidence>
<dbReference type="Pfam" id="PF00895">
    <property type="entry name" value="ATP-synt_8"/>
    <property type="match status" value="1"/>
</dbReference>
<keyword evidence="10 12" id="KW-0496">Mitochondrion</keyword>
<dbReference type="InterPro" id="IPR001421">
    <property type="entry name" value="ATP8_metazoa"/>
</dbReference>
<evidence type="ECO:0000256" key="3">
    <source>
        <dbReference type="ARBA" id="ARBA00011291"/>
    </source>
</evidence>
<keyword evidence="6 12" id="KW-0812">Transmembrane</keyword>
<dbReference type="EMBL" id="JX412730">
    <property type="protein sequence ID" value="ALO76148.1"/>
    <property type="molecule type" value="Genomic_DNA"/>
</dbReference>
<evidence type="ECO:0000256" key="5">
    <source>
        <dbReference type="ARBA" id="ARBA00022547"/>
    </source>
</evidence>
<feature type="transmembrane region" description="Helical" evidence="13">
    <location>
        <begin position="6"/>
        <end position="29"/>
    </location>
</feature>
<accession>A0A0S2MN59</accession>
<gene>
    <name evidence="14" type="primary">atp8</name>
</gene>
<keyword evidence="11 13" id="KW-0472">Membrane</keyword>
<comment type="subcellular location">
    <subcellularLocation>
        <location evidence="1 12">Mitochondrion membrane</location>
        <topology evidence="1 12">Single-pass membrane protein</topology>
    </subcellularLocation>
</comment>
<keyword evidence="7 12" id="KW-0375">Hydrogen ion transport</keyword>
<dbReference type="GO" id="GO:0015986">
    <property type="term" value="P:proton motive force-driven ATP synthesis"/>
    <property type="evidence" value="ECO:0007669"/>
    <property type="project" value="InterPro"/>
</dbReference>
<evidence type="ECO:0000256" key="6">
    <source>
        <dbReference type="ARBA" id="ARBA00022692"/>
    </source>
</evidence>
<proteinExistence type="inferred from homology"/>
<reference evidence="14" key="1">
    <citation type="submission" date="2012-06" db="EMBL/GenBank/DDBJ databases">
        <title>Mitogenomics of the Coleoptera under dense taxon sampling.</title>
        <authorList>
            <person name="Timmermans M.J.T.N."/>
            <person name="Lim J."/>
            <person name="Dodsworth S."/>
            <person name="Haran J."/>
            <person name="Ahrens D."/>
            <person name="Bocak L."/>
            <person name="London A."/>
            <person name="Culverwell L."/>
            <person name="Vogler A.P."/>
        </authorList>
    </citation>
    <scope>NUCLEOTIDE SEQUENCE</scope>
</reference>
<name>A0A0S2MN59_9COLE</name>
<evidence type="ECO:0000256" key="8">
    <source>
        <dbReference type="ARBA" id="ARBA00022989"/>
    </source>
</evidence>
<evidence type="ECO:0000256" key="9">
    <source>
        <dbReference type="ARBA" id="ARBA00023065"/>
    </source>
</evidence>
<evidence type="ECO:0000256" key="2">
    <source>
        <dbReference type="ARBA" id="ARBA00008892"/>
    </source>
</evidence>
<evidence type="ECO:0000313" key="14">
    <source>
        <dbReference type="EMBL" id="ALO76148.1"/>
    </source>
</evidence>
<evidence type="ECO:0000256" key="10">
    <source>
        <dbReference type="ARBA" id="ARBA00023128"/>
    </source>
</evidence>
<dbReference type="AlphaFoldDB" id="A0A0S2MN59"/>
<comment type="similarity">
    <text evidence="2 12">Belongs to the ATPase protein 8 family.</text>
</comment>
<evidence type="ECO:0000256" key="7">
    <source>
        <dbReference type="ARBA" id="ARBA00022781"/>
    </source>
</evidence>
<sequence>MPQMYPLNWLSLFVMFFIMFMMLNILYFYNFKYLPKSSKYSYKKLMINWKW</sequence>
<evidence type="ECO:0000256" key="11">
    <source>
        <dbReference type="ARBA" id="ARBA00023136"/>
    </source>
</evidence>
<organism evidence="14">
    <name type="scientific">Anobiinae sp. GENSP01</name>
    <dbReference type="NCBI Taxonomy" id="1205538"/>
    <lineage>
        <taxon>Eukaryota</taxon>
        <taxon>Metazoa</taxon>
        <taxon>Ecdysozoa</taxon>
        <taxon>Arthropoda</taxon>
        <taxon>Hexapoda</taxon>
        <taxon>Insecta</taxon>
        <taxon>Pterygota</taxon>
        <taxon>Neoptera</taxon>
        <taxon>Endopterygota</taxon>
        <taxon>Coleoptera</taxon>
        <taxon>Polyphaga</taxon>
        <taxon>Bostrichiformia</taxon>
        <taxon>Ptinidae</taxon>
        <taxon>Anobiinae</taxon>
    </lineage>
</organism>
<dbReference type="GO" id="GO:0045259">
    <property type="term" value="C:proton-transporting ATP synthase complex"/>
    <property type="evidence" value="ECO:0007669"/>
    <property type="project" value="UniProtKB-KW"/>
</dbReference>
<geneLocation type="mitochondrion" evidence="14"/>
<dbReference type="GO" id="GO:0015078">
    <property type="term" value="F:proton transmembrane transporter activity"/>
    <property type="evidence" value="ECO:0007669"/>
    <property type="project" value="InterPro"/>
</dbReference>
<evidence type="ECO:0000256" key="4">
    <source>
        <dbReference type="ARBA" id="ARBA00022448"/>
    </source>
</evidence>
<protein>
    <recommendedName>
        <fullName evidence="12">ATP synthase complex subunit 8</fullName>
    </recommendedName>
</protein>
<keyword evidence="9 12" id="KW-0406">Ion transport</keyword>